<evidence type="ECO:0000256" key="1">
    <source>
        <dbReference type="SAM" id="MobiDB-lite"/>
    </source>
</evidence>
<protein>
    <submittedName>
        <fullName evidence="3">Spermatogenesis-associated protein 7-like</fullName>
    </submittedName>
</protein>
<dbReference type="Proteomes" id="UP000694865">
    <property type="component" value="Unplaced"/>
</dbReference>
<keyword evidence="2" id="KW-1185">Reference proteome</keyword>
<feature type="compositionally biased region" description="Basic and acidic residues" evidence="1">
    <location>
        <begin position="220"/>
        <end position="230"/>
    </location>
</feature>
<dbReference type="Pfam" id="PF15244">
    <property type="entry name" value="HSD3"/>
    <property type="match status" value="3"/>
</dbReference>
<evidence type="ECO:0000313" key="3">
    <source>
        <dbReference type="RefSeq" id="XP_002739365.1"/>
    </source>
</evidence>
<accession>A0ABM0GX90</accession>
<dbReference type="PANTHER" id="PTHR14917:SF4">
    <property type="entry name" value="SPERMATOGENESIS-ASSOCIATED 7"/>
    <property type="match status" value="1"/>
</dbReference>
<feature type="region of interest" description="Disordered" evidence="1">
    <location>
        <begin position="140"/>
        <end position="232"/>
    </location>
</feature>
<evidence type="ECO:0000313" key="2">
    <source>
        <dbReference type="Proteomes" id="UP000694865"/>
    </source>
</evidence>
<dbReference type="PANTHER" id="PTHR14917">
    <property type="entry name" value="SPERMATOGENESIS-ASSOCIATED PROTEIN 7"/>
    <property type="match status" value="1"/>
</dbReference>
<name>A0ABM0GX90_SACKO</name>
<organism evidence="2 3">
    <name type="scientific">Saccoglossus kowalevskii</name>
    <name type="common">Acorn worm</name>
    <dbReference type="NCBI Taxonomy" id="10224"/>
    <lineage>
        <taxon>Eukaryota</taxon>
        <taxon>Metazoa</taxon>
        <taxon>Hemichordata</taxon>
        <taxon>Enteropneusta</taxon>
        <taxon>Harrimaniidae</taxon>
        <taxon>Saccoglossus</taxon>
    </lineage>
</organism>
<reference evidence="3" key="1">
    <citation type="submission" date="2025-08" db="UniProtKB">
        <authorList>
            <consortium name="RefSeq"/>
        </authorList>
    </citation>
    <scope>IDENTIFICATION</scope>
    <source>
        <tissue evidence="3">Testes</tissue>
    </source>
</reference>
<feature type="compositionally biased region" description="Basic and acidic residues" evidence="1">
    <location>
        <begin position="171"/>
        <end position="203"/>
    </location>
</feature>
<dbReference type="InterPro" id="IPR029357">
    <property type="entry name" value="SPATA7"/>
</dbReference>
<dbReference type="RefSeq" id="XP_002739365.1">
    <property type="nucleotide sequence ID" value="XM_002739319.2"/>
</dbReference>
<proteinExistence type="predicted"/>
<feature type="compositionally biased region" description="Basic and acidic residues" evidence="1">
    <location>
        <begin position="81"/>
        <end position="96"/>
    </location>
</feature>
<dbReference type="GeneID" id="100373037"/>
<sequence length="327" mass="37720">MVGGIDMQGTSRGAPSTVYDGLKGPVKGHVALKSSALAPTTTRLSNQHLIQDHLSAHYRRVSSAKAAVDTKPPKSMAISTKVRDQKRRDLGRESRISSRASSSASYRDYTRPKTDRYENYDINLSYDNFNMVNDIVEDTRHSPSTYRTPRPMKSNIPPEWQQHTKTGIKTKKWDQKDLLDTQADRFTEPEKPYTPRTLKREAQSKIAQSKNYNPPKRKSEKSDSKGKDLLSTRNTYADYNGEMESSLQFPRRLNSARVKEEEEELKYLEFVSDVTNDVLNRGIYSNRVLKQIFDKHVERKRGQLDERRMLRLMDQLRQDLGIPIHED</sequence>
<feature type="region of interest" description="Disordered" evidence="1">
    <location>
        <begin position="63"/>
        <end position="110"/>
    </location>
</feature>
<gene>
    <name evidence="3" type="primary">LOC100373037</name>
</gene>